<keyword evidence="2" id="KW-1185">Reference proteome</keyword>
<evidence type="ECO:0000313" key="1">
    <source>
        <dbReference type="EMBL" id="KAF7427279.1"/>
    </source>
</evidence>
<protein>
    <submittedName>
        <fullName evidence="1">Uncharacterized protein</fullName>
    </submittedName>
</protein>
<accession>A0A834UB36</accession>
<dbReference type="EMBL" id="JACSDY010000005">
    <property type="protein sequence ID" value="KAF7427279.1"/>
    <property type="molecule type" value="Genomic_DNA"/>
</dbReference>
<proteinExistence type="predicted"/>
<organism evidence="1 2">
    <name type="scientific">Vespula pensylvanica</name>
    <name type="common">Western yellow jacket</name>
    <name type="synonym">Wasp</name>
    <dbReference type="NCBI Taxonomy" id="30213"/>
    <lineage>
        <taxon>Eukaryota</taxon>
        <taxon>Metazoa</taxon>
        <taxon>Ecdysozoa</taxon>
        <taxon>Arthropoda</taxon>
        <taxon>Hexapoda</taxon>
        <taxon>Insecta</taxon>
        <taxon>Pterygota</taxon>
        <taxon>Neoptera</taxon>
        <taxon>Endopterygota</taxon>
        <taxon>Hymenoptera</taxon>
        <taxon>Apocrita</taxon>
        <taxon>Aculeata</taxon>
        <taxon>Vespoidea</taxon>
        <taxon>Vespidae</taxon>
        <taxon>Vespinae</taxon>
        <taxon>Vespula</taxon>
    </lineage>
</organism>
<comment type="caution">
    <text evidence="1">The sequence shown here is derived from an EMBL/GenBank/DDBJ whole genome shotgun (WGS) entry which is preliminary data.</text>
</comment>
<gene>
    <name evidence="1" type="ORF">H0235_006973</name>
</gene>
<dbReference type="AlphaFoldDB" id="A0A834UB36"/>
<name>A0A834UB36_VESPE</name>
<evidence type="ECO:0000313" key="2">
    <source>
        <dbReference type="Proteomes" id="UP000600918"/>
    </source>
</evidence>
<reference evidence="1" key="1">
    <citation type="journal article" date="2020" name="G3 (Bethesda)">
        <title>High-Quality Assemblies for Three Invasive Social Wasps from the &lt;i&gt;Vespula&lt;/i&gt; Genus.</title>
        <authorList>
            <person name="Harrop T.W.R."/>
            <person name="Guhlin J."/>
            <person name="McLaughlin G.M."/>
            <person name="Permina E."/>
            <person name="Stockwell P."/>
            <person name="Gilligan J."/>
            <person name="Le Lec M.F."/>
            <person name="Gruber M.A.M."/>
            <person name="Quinn O."/>
            <person name="Lovegrove M."/>
            <person name="Duncan E.J."/>
            <person name="Remnant E.J."/>
            <person name="Van Eeckhoven J."/>
            <person name="Graham B."/>
            <person name="Knapp R.A."/>
            <person name="Langford K.W."/>
            <person name="Kronenberg Z."/>
            <person name="Press M.O."/>
            <person name="Eacker S.M."/>
            <person name="Wilson-Rankin E.E."/>
            <person name="Purcell J."/>
            <person name="Lester P.J."/>
            <person name="Dearden P.K."/>
        </authorList>
    </citation>
    <scope>NUCLEOTIDE SEQUENCE</scope>
    <source>
        <strain evidence="1">Volc-1</strain>
    </source>
</reference>
<sequence length="94" mass="10615">MRIVRETRGNVDEARVIGLAGDKRFSEPRFRGFAFGPSSTVKDDIYLVTVSIPTLHVHFYDQERPGYMRADEDGRGHDNESSPELLTRLGCQCA</sequence>
<dbReference type="Proteomes" id="UP000600918">
    <property type="component" value="Unassembled WGS sequence"/>
</dbReference>